<organism evidence="6 7">
    <name type="scientific">Glaciimonas soli</name>
    <dbReference type="NCBI Taxonomy" id="2590999"/>
    <lineage>
        <taxon>Bacteria</taxon>
        <taxon>Pseudomonadati</taxon>
        <taxon>Pseudomonadota</taxon>
        <taxon>Betaproteobacteria</taxon>
        <taxon>Burkholderiales</taxon>
        <taxon>Oxalobacteraceae</taxon>
        <taxon>Glaciimonas</taxon>
    </lineage>
</organism>
<proteinExistence type="inferred from homology"/>
<evidence type="ECO:0000259" key="5">
    <source>
        <dbReference type="PROSITE" id="PS50931"/>
    </source>
</evidence>
<dbReference type="InterPro" id="IPR036390">
    <property type="entry name" value="WH_DNA-bd_sf"/>
</dbReference>
<dbReference type="InterPro" id="IPR000847">
    <property type="entry name" value="LysR_HTH_N"/>
</dbReference>
<dbReference type="SUPFAM" id="SSF53850">
    <property type="entry name" value="Periplasmic binding protein-like II"/>
    <property type="match status" value="1"/>
</dbReference>
<evidence type="ECO:0000313" key="6">
    <source>
        <dbReference type="EMBL" id="MQR02070.1"/>
    </source>
</evidence>
<comment type="similarity">
    <text evidence="1">Belongs to the LysR transcriptional regulatory family.</text>
</comment>
<dbReference type="Pfam" id="PF00126">
    <property type="entry name" value="HTH_1"/>
    <property type="match status" value="1"/>
</dbReference>
<keyword evidence="2" id="KW-0805">Transcription regulation</keyword>
<name>A0A843YSF4_9BURK</name>
<dbReference type="PANTHER" id="PTHR30126:SF77">
    <property type="entry name" value="TRANSCRIPTIONAL REGULATORY PROTEIN"/>
    <property type="match status" value="1"/>
</dbReference>
<dbReference type="Gene3D" id="1.10.10.10">
    <property type="entry name" value="Winged helix-like DNA-binding domain superfamily/Winged helix DNA-binding domain"/>
    <property type="match status" value="1"/>
</dbReference>
<dbReference type="GO" id="GO:0003700">
    <property type="term" value="F:DNA-binding transcription factor activity"/>
    <property type="evidence" value="ECO:0007669"/>
    <property type="project" value="InterPro"/>
</dbReference>
<dbReference type="PROSITE" id="PS50931">
    <property type="entry name" value="HTH_LYSR"/>
    <property type="match status" value="1"/>
</dbReference>
<keyword evidence="3" id="KW-0238">DNA-binding</keyword>
<dbReference type="InterPro" id="IPR005119">
    <property type="entry name" value="LysR_subst-bd"/>
</dbReference>
<dbReference type="OrthoDB" id="9786526at2"/>
<dbReference type="AlphaFoldDB" id="A0A843YSF4"/>
<dbReference type="InterPro" id="IPR036388">
    <property type="entry name" value="WH-like_DNA-bd_sf"/>
</dbReference>
<dbReference type="PRINTS" id="PR00039">
    <property type="entry name" value="HTHLYSR"/>
</dbReference>
<protein>
    <submittedName>
        <fullName evidence="6">LysR family transcriptional regulator</fullName>
    </submittedName>
</protein>
<comment type="caution">
    <text evidence="6">The sequence shown here is derived from an EMBL/GenBank/DDBJ whole genome shotgun (WGS) entry which is preliminary data.</text>
</comment>
<dbReference type="PANTHER" id="PTHR30126">
    <property type="entry name" value="HTH-TYPE TRANSCRIPTIONAL REGULATOR"/>
    <property type="match status" value="1"/>
</dbReference>
<dbReference type="EMBL" id="WINI01000008">
    <property type="protein sequence ID" value="MQR02070.1"/>
    <property type="molecule type" value="Genomic_DNA"/>
</dbReference>
<keyword evidence="7" id="KW-1185">Reference proteome</keyword>
<dbReference type="SUPFAM" id="SSF46785">
    <property type="entry name" value="Winged helix' DNA-binding domain"/>
    <property type="match status" value="1"/>
</dbReference>
<keyword evidence="4" id="KW-0804">Transcription</keyword>
<dbReference type="CDD" id="cd05466">
    <property type="entry name" value="PBP2_LTTR_substrate"/>
    <property type="match status" value="1"/>
</dbReference>
<dbReference type="Proteomes" id="UP000451565">
    <property type="component" value="Unassembled WGS sequence"/>
</dbReference>
<gene>
    <name evidence="6" type="ORF">GEV47_15440</name>
</gene>
<accession>A0A843YSF4</accession>
<dbReference type="GO" id="GO:0000976">
    <property type="term" value="F:transcription cis-regulatory region binding"/>
    <property type="evidence" value="ECO:0007669"/>
    <property type="project" value="TreeGrafter"/>
</dbReference>
<evidence type="ECO:0000256" key="2">
    <source>
        <dbReference type="ARBA" id="ARBA00023015"/>
    </source>
</evidence>
<feature type="domain" description="HTH lysR-type" evidence="5">
    <location>
        <begin position="2"/>
        <end position="59"/>
    </location>
</feature>
<dbReference type="Pfam" id="PF03466">
    <property type="entry name" value="LysR_substrate"/>
    <property type="match status" value="1"/>
</dbReference>
<evidence type="ECO:0000313" key="7">
    <source>
        <dbReference type="Proteomes" id="UP000451565"/>
    </source>
</evidence>
<sequence>MLTFKQIEAVHWVGKLGSFAAAADKLNTTQSAISKRLAEIEMLLDVQLFDRSRRTARLTEKGQEILALGEEMLLLRERFIASAGRESIAVRRFRIGVTELTALTWLPSFVQAFRHTYPDVELQPEIDVSVGLCEKLKKGAVDLIIVPPVFNDVNFEAIPLKELTLAWMCSPELCTQRKTLTLQQITAYPVLMQVERSGVDVGYDRWFREKGLSIQRIYAGNSLIALSALTMLGFGVSYLPAEYFSDLAISGQLQVLRSDESLPKVPYFAVYRSDGPIAFSQRVAVMAEEFCDFSKPVTMPRIVHKNTPPHRNPKNT</sequence>
<evidence type="ECO:0000256" key="3">
    <source>
        <dbReference type="ARBA" id="ARBA00023125"/>
    </source>
</evidence>
<evidence type="ECO:0000256" key="4">
    <source>
        <dbReference type="ARBA" id="ARBA00023163"/>
    </source>
</evidence>
<evidence type="ECO:0000256" key="1">
    <source>
        <dbReference type="ARBA" id="ARBA00009437"/>
    </source>
</evidence>
<dbReference type="Gene3D" id="3.40.190.10">
    <property type="entry name" value="Periplasmic binding protein-like II"/>
    <property type="match status" value="2"/>
</dbReference>
<reference evidence="6 7" key="1">
    <citation type="submission" date="2019-10" db="EMBL/GenBank/DDBJ databases">
        <title>Glaciimonas soli sp. nov., a psychrophilic bacterium isolated from the forest soil of a high elevation mountain in Taiwan.</title>
        <authorList>
            <person name="Wang L.-T."/>
            <person name="Shieh W.Y."/>
        </authorList>
    </citation>
    <scope>NUCLEOTIDE SEQUENCE [LARGE SCALE GENOMIC DNA]</scope>
    <source>
        <strain evidence="6 7">GS1</strain>
    </source>
</reference>